<reference evidence="3 4" key="1">
    <citation type="submission" date="2024-06" db="EMBL/GenBank/DDBJ databases">
        <title>Genomic Encyclopedia of Type Strains, Phase IV (KMG-IV): sequencing the most valuable type-strain genomes for metagenomic binning, comparative biology and taxonomic classification.</title>
        <authorList>
            <person name="Goeker M."/>
        </authorList>
    </citation>
    <scope>NUCLEOTIDE SEQUENCE [LARGE SCALE GENOMIC DNA]</scope>
    <source>
        <strain evidence="3 4">DSM 100124</strain>
    </source>
</reference>
<feature type="region of interest" description="Disordered" evidence="1">
    <location>
        <begin position="123"/>
        <end position="143"/>
    </location>
</feature>
<feature type="transmembrane region" description="Helical" evidence="2">
    <location>
        <begin position="6"/>
        <end position="28"/>
    </location>
</feature>
<keyword evidence="2" id="KW-1133">Transmembrane helix</keyword>
<protein>
    <submittedName>
        <fullName evidence="3">Glucan phosphoethanolaminetransferase (Alkaline phosphatase superfamily)</fullName>
    </submittedName>
</protein>
<evidence type="ECO:0000256" key="1">
    <source>
        <dbReference type="SAM" id="MobiDB-lite"/>
    </source>
</evidence>
<dbReference type="EMBL" id="JBEPMP010000002">
    <property type="protein sequence ID" value="MET3730073.1"/>
    <property type="molecule type" value="Genomic_DNA"/>
</dbReference>
<name>A0ABV2LNA9_9BACL</name>
<gene>
    <name evidence="3" type="ORF">ABID52_003690</name>
</gene>
<feature type="transmembrane region" description="Helical" evidence="2">
    <location>
        <begin position="35"/>
        <end position="57"/>
    </location>
</feature>
<comment type="caution">
    <text evidence="3">The sequence shown here is derived from an EMBL/GenBank/DDBJ whole genome shotgun (WGS) entry which is preliminary data.</text>
</comment>
<keyword evidence="4" id="KW-1185">Reference proteome</keyword>
<sequence>MDLHPITVIEIMFTLTLISALYIVAIFIPKTKRKIGLYTASTISALVLLFFIIRPFWTDYHVSVKKEQLTLYLEKQFPNEKWQITQNIGRQYNPYIFLVEFHNEKGWKYHYFVKNADHIRQNGYSHPDGTGRKNGKHMQQNDW</sequence>
<evidence type="ECO:0000256" key="2">
    <source>
        <dbReference type="SAM" id="Phobius"/>
    </source>
</evidence>
<dbReference type="Proteomes" id="UP001549097">
    <property type="component" value="Unassembled WGS sequence"/>
</dbReference>
<dbReference type="RefSeq" id="WP_198769196.1">
    <property type="nucleotide sequence ID" value="NZ_JAEACF010000002.1"/>
</dbReference>
<evidence type="ECO:0000313" key="4">
    <source>
        <dbReference type="Proteomes" id="UP001549097"/>
    </source>
</evidence>
<keyword evidence="2" id="KW-0472">Membrane</keyword>
<keyword evidence="2" id="KW-0812">Transmembrane</keyword>
<accession>A0ABV2LNA9</accession>
<proteinExistence type="predicted"/>
<organism evidence="3 4">
    <name type="scientific">Fictibacillus halophilus</name>
    <dbReference type="NCBI Taxonomy" id="1610490"/>
    <lineage>
        <taxon>Bacteria</taxon>
        <taxon>Bacillati</taxon>
        <taxon>Bacillota</taxon>
        <taxon>Bacilli</taxon>
        <taxon>Bacillales</taxon>
        <taxon>Fictibacillaceae</taxon>
        <taxon>Fictibacillus</taxon>
    </lineage>
</organism>
<evidence type="ECO:0000313" key="3">
    <source>
        <dbReference type="EMBL" id="MET3730073.1"/>
    </source>
</evidence>